<dbReference type="SUPFAM" id="SSF51556">
    <property type="entry name" value="Metallo-dependent hydrolases"/>
    <property type="match status" value="1"/>
</dbReference>
<proteinExistence type="predicted"/>
<reference evidence="4" key="1">
    <citation type="submission" date="2015-11" db="EMBL/GenBank/DDBJ databases">
        <authorList>
            <consortium name="Cross-ministerial Strategic Innovation Promotion Program (SIP) consortium"/>
            <person name="Tomihama T."/>
            <person name="Ikenaga M."/>
            <person name="Sakai M."/>
            <person name="Okubo T."/>
            <person name="Ikeda S."/>
        </authorList>
    </citation>
    <scope>NUCLEOTIDE SEQUENCE [LARGE SCALE GENOMIC DNA]</scope>
    <source>
        <strain evidence="4">S58</strain>
    </source>
</reference>
<feature type="domain" description="Amidohydrolase-related" evidence="2">
    <location>
        <begin position="54"/>
        <end position="421"/>
    </location>
</feature>
<keyword evidence="1" id="KW-0378">Hydrolase</keyword>
<dbReference type="PANTHER" id="PTHR43794">
    <property type="entry name" value="AMINOHYDROLASE SSNA-RELATED"/>
    <property type="match status" value="1"/>
</dbReference>
<dbReference type="SUPFAM" id="SSF51338">
    <property type="entry name" value="Composite domain of metallo-dependent hydrolases"/>
    <property type="match status" value="1"/>
</dbReference>
<evidence type="ECO:0000259" key="2">
    <source>
        <dbReference type="Pfam" id="PF01979"/>
    </source>
</evidence>
<evidence type="ECO:0000256" key="1">
    <source>
        <dbReference type="ARBA" id="ARBA00022801"/>
    </source>
</evidence>
<dbReference type="InterPro" id="IPR032466">
    <property type="entry name" value="Metal_Hydrolase"/>
</dbReference>
<dbReference type="NCBIfam" id="NF006056">
    <property type="entry name" value="PRK08204.1"/>
    <property type="match status" value="1"/>
</dbReference>
<protein>
    <submittedName>
        <fullName evidence="3">Melamine deaminase</fullName>
    </submittedName>
</protein>
<dbReference type="Gene3D" id="3.20.20.140">
    <property type="entry name" value="Metal-dependent hydrolases"/>
    <property type="match status" value="1"/>
</dbReference>
<reference evidence="4" key="3">
    <citation type="submission" date="2016-02" db="EMBL/GenBank/DDBJ databases">
        <title>Draft genome of pathogenic Streptomyces sp. in Japan.</title>
        <authorList>
            <person name="Tomihama T."/>
            <person name="Ikenaga M."/>
            <person name="Sakai M."/>
            <person name="Okubo T."/>
            <person name="Ikeda S."/>
        </authorList>
    </citation>
    <scope>NUCLEOTIDE SEQUENCE [LARGE SCALE GENOMIC DNA]</scope>
    <source>
        <strain evidence="4">S58</strain>
    </source>
</reference>
<reference evidence="3 4" key="2">
    <citation type="journal article" date="2016" name="Genome Announc.">
        <title>Draft Genome Sequences of Streptomyces scabiei S58, Streptomyces turgidiscabies T45, and Streptomyces acidiscabies a10, the Pathogens of Potato Common Scab, Isolated in Japan.</title>
        <authorList>
            <person name="Tomihama T."/>
            <person name="Nishi Y."/>
            <person name="Sakai M."/>
            <person name="Ikenaga M."/>
            <person name="Okubo T."/>
            <person name="Ikeda S."/>
        </authorList>
    </citation>
    <scope>NUCLEOTIDE SEQUENCE [LARGE SCALE GENOMIC DNA]</scope>
    <source>
        <strain evidence="3 4">S58</strain>
    </source>
</reference>
<comment type="caution">
    <text evidence="3">The sequence shown here is derived from an EMBL/GenBank/DDBJ whole genome shotgun (WGS) entry which is preliminary data.</text>
</comment>
<evidence type="ECO:0000313" key="3">
    <source>
        <dbReference type="EMBL" id="GAQ62720.1"/>
    </source>
</evidence>
<dbReference type="InterPro" id="IPR006680">
    <property type="entry name" value="Amidohydro-rel"/>
</dbReference>
<dbReference type="Proteomes" id="UP000067448">
    <property type="component" value="Unassembled WGS sequence"/>
</dbReference>
<organism evidence="3 4">
    <name type="scientific">Streptomyces scabiei</name>
    <dbReference type="NCBI Taxonomy" id="1930"/>
    <lineage>
        <taxon>Bacteria</taxon>
        <taxon>Bacillati</taxon>
        <taxon>Actinomycetota</taxon>
        <taxon>Actinomycetes</taxon>
        <taxon>Kitasatosporales</taxon>
        <taxon>Streptomycetaceae</taxon>
        <taxon>Streptomyces</taxon>
    </lineage>
</organism>
<dbReference type="GO" id="GO:0016810">
    <property type="term" value="F:hydrolase activity, acting on carbon-nitrogen (but not peptide) bonds"/>
    <property type="evidence" value="ECO:0007669"/>
    <property type="project" value="InterPro"/>
</dbReference>
<name>A0A117EDM0_STRSC</name>
<dbReference type="Pfam" id="PF01979">
    <property type="entry name" value="Amidohydro_1"/>
    <property type="match status" value="1"/>
</dbReference>
<gene>
    <name evidence="3" type="primary">triA</name>
    <name evidence="3" type="ORF">SsS58_03090</name>
</gene>
<dbReference type="InterPro" id="IPR050287">
    <property type="entry name" value="MTA/SAH_deaminase"/>
</dbReference>
<dbReference type="InterPro" id="IPR011059">
    <property type="entry name" value="Metal-dep_hydrolase_composite"/>
</dbReference>
<sequence length="510" mass="54102">MSQRTLITNANLLTLAEPAPPGVGQLLIEGGRIAAIGRDLGVTDAEIVDAGGGIVMPGMVDTHRHTWQSLLRARLADGTLYDYMALARYGYAPHFTASDAELGNYAGALDALNAGVTTVVDHSHLVATPDHADALLTGLEKTGIRAVYCYGLADVPDPGAPIDTERAYTSRWRHQDAERFRTERLPADDGLIRFGISGSEFLFAPLHYTVPEVELARRLDAHRFTVHVANGPFTRGTRYVTRLLAKGLVDDRTLFVHGNTLTSDDLARIASVGASISVAPESEMQMGMGTSIWPSARHAGVAGGLGIDIVSGGSGDLFTQMRLALAAGRMAANDKLGKRGIMPEKLHLTADDAVRAVTIDGARAAGLDREVGTLEVGKCADLILVRAAATHLSPVLDPVKTVALQAGAGDVELVMVNGRIVKRDGQLVVAGSKELGTRLQVAAERILTAATDQSLDEAYSYVRAAFPLDRASAVGARVVGKALQIRGLDDKVFRMMLAQSAKAQRPAGVR</sequence>
<dbReference type="AlphaFoldDB" id="A0A117EDM0"/>
<dbReference type="OrthoDB" id="3189065at2"/>
<dbReference type="Gene3D" id="2.30.40.10">
    <property type="entry name" value="Urease, subunit C, domain 1"/>
    <property type="match status" value="1"/>
</dbReference>
<dbReference type="RefSeq" id="WP_059080498.1">
    <property type="nucleotide sequence ID" value="NZ_BCMM01000013.1"/>
</dbReference>
<dbReference type="PANTHER" id="PTHR43794:SF11">
    <property type="entry name" value="AMIDOHYDROLASE-RELATED DOMAIN-CONTAINING PROTEIN"/>
    <property type="match status" value="1"/>
</dbReference>
<accession>A0A117EDM0</accession>
<evidence type="ECO:0000313" key="4">
    <source>
        <dbReference type="Proteomes" id="UP000067448"/>
    </source>
</evidence>
<dbReference type="EMBL" id="BCMM01000013">
    <property type="protein sequence ID" value="GAQ62720.1"/>
    <property type="molecule type" value="Genomic_DNA"/>
</dbReference>